<accession>A0A915EH64</accession>
<protein>
    <submittedName>
        <fullName evidence="2">Uncharacterized protein</fullName>
    </submittedName>
</protein>
<dbReference type="WBParaSite" id="jg5850">
    <property type="protein sequence ID" value="jg5850"/>
    <property type="gene ID" value="jg5850"/>
</dbReference>
<proteinExistence type="predicted"/>
<organism evidence="1 2">
    <name type="scientific">Ditylenchus dipsaci</name>
    <dbReference type="NCBI Taxonomy" id="166011"/>
    <lineage>
        <taxon>Eukaryota</taxon>
        <taxon>Metazoa</taxon>
        <taxon>Ecdysozoa</taxon>
        <taxon>Nematoda</taxon>
        <taxon>Chromadorea</taxon>
        <taxon>Rhabditida</taxon>
        <taxon>Tylenchina</taxon>
        <taxon>Tylenchomorpha</taxon>
        <taxon>Sphaerularioidea</taxon>
        <taxon>Anguinidae</taxon>
        <taxon>Anguininae</taxon>
        <taxon>Ditylenchus</taxon>
    </lineage>
</organism>
<keyword evidence="1" id="KW-1185">Reference proteome</keyword>
<dbReference type="AlphaFoldDB" id="A0A915EH64"/>
<evidence type="ECO:0000313" key="2">
    <source>
        <dbReference type="WBParaSite" id="jg5850"/>
    </source>
</evidence>
<name>A0A915EH64_9BILA</name>
<evidence type="ECO:0000313" key="1">
    <source>
        <dbReference type="Proteomes" id="UP000887574"/>
    </source>
</evidence>
<sequence length="281" mass="32659">MDQPNFSCYEAYRKQKSEVVPNKLSRDAWFNFCVNGLASRLKQIAKEESNDSSASEILEIMEDLLLGVDQRSKSESELPLFLDVFSALVLLVESKSVNIRKRAQSVFFSLLDCLHYECQVKALCQLFRLVADRKLEVEMEPQVLAWFMDLYRRKLSLTVEEEQCHQVFRTNLSSFYDLIDSLVYEDMVTANQFYVAAMLIIEEQALHSFDLPLLRKVKNQLLEKFQTQLAEYSRLKGIQLNSGVNPIVQQEMFSLELLKFTVTDVRRKIDKVLTVARKLDD</sequence>
<dbReference type="Proteomes" id="UP000887574">
    <property type="component" value="Unplaced"/>
</dbReference>
<reference evidence="2" key="1">
    <citation type="submission" date="2022-11" db="UniProtKB">
        <authorList>
            <consortium name="WormBaseParasite"/>
        </authorList>
    </citation>
    <scope>IDENTIFICATION</scope>
</reference>